<evidence type="ECO:0000313" key="10">
    <source>
        <dbReference type="EMBL" id="KAA3677957.1"/>
    </source>
</evidence>
<dbReference type="SUPFAM" id="SSF53383">
    <property type="entry name" value="PLP-dependent transferases"/>
    <property type="match status" value="1"/>
</dbReference>
<dbReference type="Pfam" id="PF00464">
    <property type="entry name" value="SHMT"/>
    <property type="match status" value="1"/>
</dbReference>
<dbReference type="Gene3D" id="3.90.1150.10">
    <property type="entry name" value="Aspartate Aminotransferase, domain 1"/>
    <property type="match status" value="1"/>
</dbReference>
<accession>A0A5J4NQK5</accession>
<dbReference type="InterPro" id="IPR001085">
    <property type="entry name" value="Ser_HO-MeTrfase"/>
</dbReference>
<comment type="cofactor">
    <cofactor evidence="1 8">
        <name>pyridoxal 5'-phosphate</name>
        <dbReference type="ChEBI" id="CHEBI:597326"/>
    </cofactor>
</comment>
<comment type="similarity">
    <text evidence="4 8">Belongs to the SHMT family.</text>
</comment>
<dbReference type="PANTHER" id="PTHR11680">
    <property type="entry name" value="SERINE HYDROXYMETHYLTRANSFERASE"/>
    <property type="match status" value="1"/>
</dbReference>
<evidence type="ECO:0000259" key="9">
    <source>
        <dbReference type="Pfam" id="PF00464"/>
    </source>
</evidence>
<comment type="pathway">
    <text evidence="3 8">One-carbon metabolism; tetrahydrofolate interconversion.</text>
</comment>
<keyword evidence="11" id="KW-1185">Reference proteome</keyword>
<dbReference type="InterPro" id="IPR019798">
    <property type="entry name" value="Ser_HO-MeTrfase_PLP_BS"/>
</dbReference>
<dbReference type="GO" id="GO:0004372">
    <property type="term" value="F:glycine hydroxymethyltransferase activity"/>
    <property type="evidence" value="ECO:0007669"/>
    <property type="project" value="UniProtKB-EC"/>
</dbReference>
<dbReference type="PANTHER" id="PTHR11680:SF59">
    <property type="entry name" value="SERINE HYDROXYMETHYLTRANSFERASE, CYTOSOLIC"/>
    <property type="match status" value="1"/>
</dbReference>
<keyword evidence="6 8" id="KW-0808">Transferase</keyword>
<evidence type="ECO:0000256" key="7">
    <source>
        <dbReference type="ARBA" id="ARBA00022898"/>
    </source>
</evidence>
<comment type="function">
    <text evidence="2 8">Interconversion of serine and glycine.</text>
</comment>
<dbReference type="InterPro" id="IPR015424">
    <property type="entry name" value="PyrdxlP-dep_Trfase"/>
</dbReference>
<dbReference type="GO" id="GO:0005739">
    <property type="term" value="C:mitochondrion"/>
    <property type="evidence" value="ECO:0007669"/>
    <property type="project" value="TreeGrafter"/>
</dbReference>
<evidence type="ECO:0000256" key="8">
    <source>
        <dbReference type="RuleBase" id="RU000585"/>
    </source>
</evidence>
<dbReference type="InterPro" id="IPR015421">
    <property type="entry name" value="PyrdxlP-dep_Trfase_major"/>
</dbReference>
<comment type="catalytic activity">
    <reaction evidence="8">
        <text>(6R)-5,10-methylene-5,6,7,8-tetrahydrofolate + glycine + H2O = (6S)-5,6,7,8-tetrahydrofolate + L-serine</text>
        <dbReference type="Rhea" id="RHEA:15481"/>
        <dbReference type="ChEBI" id="CHEBI:15377"/>
        <dbReference type="ChEBI" id="CHEBI:15636"/>
        <dbReference type="ChEBI" id="CHEBI:33384"/>
        <dbReference type="ChEBI" id="CHEBI:57305"/>
        <dbReference type="ChEBI" id="CHEBI:57453"/>
        <dbReference type="EC" id="2.1.2.1"/>
    </reaction>
</comment>
<dbReference type="Proteomes" id="UP000324629">
    <property type="component" value="Unassembled WGS sequence"/>
</dbReference>
<reference evidence="10 11" key="1">
    <citation type="journal article" date="2019" name="Gigascience">
        <title>Whole-genome sequence of the oriental lung fluke Paragonimus westermani.</title>
        <authorList>
            <person name="Oey H."/>
            <person name="Zakrzewski M."/>
            <person name="Narain K."/>
            <person name="Devi K.R."/>
            <person name="Agatsuma T."/>
            <person name="Nawaratna S."/>
            <person name="Gobert G.N."/>
            <person name="Jones M.K."/>
            <person name="Ragan M.A."/>
            <person name="McManus D.P."/>
            <person name="Krause L."/>
        </authorList>
    </citation>
    <scope>NUCLEOTIDE SEQUENCE [LARGE SCALE GENOMIC DNA]</scope>
    <source>
        <strain evidence="10 11">IND2009</strain>
    </source>
</reference>
<evidence type="ECO:0000256" key="6">
    <source>
        <dbReference type="ARBA" id="ARBA00022679"/>
    </source>
</evidence>
<keyword evidence="7 8" id="KW-0663">Pyridoxal phosphate</keyword>
<keyword evidence="5 8" id="KW-0554">One-carbon metabolism</keyword>
<feature type="domain" description="Serine hydroxymethyltransferase-like" evidence="9">
    <location>
        <begin position="150"/>
        <end position="522"/>
    </location>
</feature>
<dbReference type="InterPro" id="IPR015422">
    <property type="entry name" value="PyrdxlP-dep_Trfase_small"/>
</dbReference>
<dbReference type="GO" id="GO:0008168">
    <property type="term" value="F:methyltransferase activity"/>
    <property type="evidence" value="ECO:0007669"/>
    <property type="project" value="UniProtKB-KW"/>
</dbReference>
<dbReference type="CDD" id="cd00378">
    <property type="entry name" value="SHMT"/>
    <property type="match status" value="1"/>
</dbReference>
<dbReference type="InterPro" id="IPR049943">
    <property type="entry name" value="Ser_HO-MeTrfase-like"/>
</dbReference>
<evidence type="ECO:0000256" key="1">
    <source>
        <dbReference type="ARBA" id="ARBA00001933"/>
    </source>
</evidence>
<dbReference type="AlphaFoldDB" id="A0A5J4NQK5"/>
<sequence>MAVDLSASLKAAVRRSLNSIAEQCLLDWIPVNSRLCAVSFNTSVELCRRISEWRCVFIILAYTLTDSRSDASKDVLYDTLVDLPRYTKHSDIIIRAGSCNAPLGRLSSDEKWLGGIFGVWAQRTDSDERLLQPCASYGRYISSAAFQHRKGHCVTCRHSLASQRYYGGNEFVDAMESLCQSRALALYGLNPSEWGVNVQPYSGSPANFAVYTALAGPHGRIMGLDLPDGGHLTHGFQSSTGRKVSATSLFFESMAYKVDPQTGLIDYDQLQQSARLFRPKIIVAGTSAYSRKLDYAQFRKIADSVSAILFADMAHISGLVAAGLHPSPFEYCDIVTTTTHKTLRGPRAAMIFFRKVSRGLSQSSTALVNGIQNNEVHGDPPATDYERRINEAVFPGLQGGPHNNTIAAMAVALKEAASAEFKSYQAQVVTNVQQLCTTLAQLGYKIITGGTDTHLCLVDLRTVGLDGARAEVVLELVGIATNKNTCPGDVNALRPSGIRLGSPALTSRGLRESDFVYVANLIHEAVQIGVRAKRLVSGKLLKDFVKVLHENAMIKSELETLKEKVIQFASTFPLPGFDY</sequence>
<evidence type="ECO:0000256" key="2">
    <source>
        <dbReference type="ARBA" id="ARBA00002224"/>
    </source>
</evidence>
<organism evidence="10 11">
    <name type="scientific">Paragonimus westermani</name>
    <dbReference type="NCBI Taxonomy" id="34504"/>
    <lineage>
        <taxon>Eukaryota</taxon>
        <taxon>Metazoa</taxon>
        <taxon>Spiralia</taxon>
        <taxon>Lophotrochozoa</taxon>
        <taxon>Platyhelminthes</taxon>
        <taxon>Trematoda</taxon>
        <taxon>Digenea</taxon>
        <taxon>Plagiorchiida</taxon>
        <taxon>Troglotremata</taxon>
        <taxon>Troglotrematidae</taxon>
        <taxon>Paragonimus</taxon>
    </lineage>
</organism>
<dbReference type="GO" id="GO:0032259">
    <property type="term" value="P:methylation"/>
    <property type="evidence" value="ECO:0007669"/>
    <property type="project" value="UniProtKB-KW"/>
</dbReference>
<dbReference type="GO" id="GO:0005634">
    <property type="term" value="C:nucleus"/>
    <property type="evidence" value="ECO:0007669"/>
    <property type="project" value="TreeGrafter"/>
</dbReference>
<evidence type="ECO:0000256" key="4">
    <source>
        <dbReference type="ARBA" id="ARBA00006376"/>
    </source>
</evidence>
<dbReference type="InterPro" id="IPR039429">
    <property type="entry name" value="SHMT-like_dom"/>
</dbReference>
<dbReference type="EMBL" id="QNGE01001276">
    <property type="protein sequence ID" value="KAA3677957.1"/>
    <property type="molecule type" value="Genomic_DNA"/>
</dbReference>
<dbReference type="GO" id="GO:0030170">
    <property type="term" value="F:pyridoxal phosphate binding"/>
    <property type="evidence" value="ECO:0007669"/>
    <property type="project" value="InterPro"/>
</dbReference>
<dbReference type="GO" id="GO:0035999">
    <property type="term" value="P:tetrahydrofolate interconversion"/>
    <property type="evidence" value="ECO:0007669"/>
    <property type="project" value="UniProtKB-UniPathway"/>
</dbReference>
<evidence type="ECO:0000256" key="5">
    <source>
        <dbReference type="ARBA" id="ARBA00022563"/>
    </source>
</evidence>
<evidence type="ECO:0000256" key="3">
    <source>
        <dbReference type="ARBA" id="ARBA00004777"/>
    </source>
</evidence>
<dbReference type="NCBIfam" id="NF000586">
    <property type="entry name" value="PRK00011.1"/>
    <property type="match status" value="1"/>
</dbReference>
<dbReference type="PROSITE" id="PS00096">
    <property type="entry name" value="SHMT"/>
    <property type="match status" value="1"/>
</dbReference>
<name>A0A5J4NQK5_9TREM</name>
<comment type="caution">
    <text evidence="10">The sequence shown here is derived from an EMBL/GenBank/DDBJ whole genome shotgun (WGS) entry which is preliminary data.</text>
</comment>
<protein>
    <recommendedName>
        <fullName evidence="8">Serine hydroxymethyltransferase</fullName>
        <ecNumber evidence="8">2.1.2.1</ecNumber>
    </recommendedName>
</protein>
<proteinExistence type="inferred from homology"/>
<keyword evidence="10" id="KW-0489">Methyltransferase</keyword>
<dbReference type="GO" id="GO:0019264">
    <property type="term" value="P:glycine biosynthetic process from serine"/>
    <property type="evidence" value="ECO:0007669"/>
    <property type="project" value="InterPro"/>
</dbReference>
<dbReference type="Gene3D" id="3.40.640.10">
    <property type="entry name" value="Type I PLP-dependent aspartate aminotransferase-like (Major domain)"/>
    <property type="match status" value="1"/>
</dbReference>
<gene>
    <name evidence="10" type="ORF">DEA37_0013278</name>
</gene>
<evidence type="ECO:0000313" key="11">
    <source>
        <dbReference type="Proteomes" id="UP000324629"/>
    </source>
</evidence>
<dbReference type="UniPathway" id="UPA00193"/>
<dbReference type="EC" id="2.1.2.1" evidence="8"/>
<dbReference type="FunFam" id="3.40.640.10:FF:000097">
    <property type="entry name" value="Serine hydroxymethyltransferase"/>
    <property type="match status" value="1"/>
</dbReference>